<organism evidence="4 5">
    <name type="scientific">Nonomuraea fuscirosea</name>
    <dbReference type="NCBI Taxonomy" id="1291556"/>
    <lineage>
        <taxon>Bacteria</taxon>
        <taxon>Bacillati</taxon>
        <taxon>Actinomycetota</taxon>
        <taxon>Actinomycetes</taxon>
        <taxon>Streptosporangiales</taxon>
        <taxon>Streptosporangiaceae</taxon>
        <taxon>Nonomuraea</taxon>
    </lineage>
</organism>
<dbReference type="PANTHER" id="PTHR43283:SF11">
    <property type="entry name" value="BETA-LACTAMASE-RELATED DOMAIN-CONTAINING PROTEIN"/>
    <property type="match status" value="1"/>
</dbReference>
<comment type="caution">
    <text evidence="4">The sequence shown here is derived from an EMBL/GenBank/DDBJ whole genome shotgun (WGS) entry which is preliminary data.</text>
</comment>
<dbReference type="GO" id="GO:0016787">
    <property type="term" value="F:hydrolase activity"/>
    <property type="evidence" value="ECO:0007669"/>
    <property type="project" value="UniProtKB-KW"/>
</dbReference>
<dbReference type="PANTHER" id="PTHR43283">
    <property type="entry name" value="BETA-LACTAMASE-RELATED"/>
    <property type="match status" value="1"/>
</dbReference>
<keyword evidence="5" id="KW-1185">Reference proteome</keyword>
<reference evidence="4 5" key="1">
    <citation type="submission" date="2018-03" db="EMBL/GenBank/DDBJ databases">
        <title>Genomic Encyclopedia of Type Strains, Phase III (KMG-III): the genomes of soil and plant-associated and newly described type strains.</title>
        <authorList>
            <person name="Whitman W."/>
        </authorList>
    </citation>
    <scope>NUCLEOTIDE SEQUENCE [LARGE SCALE GENOMIC DNA]</scope>
    <source>
        <strain evidence="4 5">CGMCC 4.7104</strain>
    </source>
</reference>
<dbReference type="Proteomes" id="UP000238312">
    <property type="component" value="Unassembled WGS sequence"/>
</dbReference>
<dbReference type="Pfam" id="PF00144">
    <property type="entry name" value="Beta-lactamase"/>
    <property type="match status" value="1"/>
</dbReference>
<feature type="region of interest" description="Disordered" evidence="2">
    <location>
        <begin position="1"/>
        <end position="34"/>
    </location>
</feature>
<evidence type="ECO:0000313" key="4">
    <source>
        <dbReference type="EMBL" id="PRX70213.1"/>
    </source>
</evidence>
<feature type="compositionally biased region" description="Low complexity" evidence="2">
    <location>
        <begin position="1"/>
        <end position="13"/>
    </location>
</feature>
<feature type="domain" description="Beta-lactamase-related" evidence="3">
    <location>
        <begin position="39"/>
        <end position="351"/>
    </location>
</feature>
<keyword evidence="1" id="KW-0378">Hydrolase</keyword>
<dbReference type="InterPro" id="IPR012338">
    <property type="entry name" value="Beta-lactam/transpept-like"/>
</dbReference>
<dbReference type="RefSeq" id="WP_106234246.1">
    <property type="nucleotide sequence ID" value="NZ_JBFAIL010000001.1"/>
</dbReference>
<evidence type="ECO:0000256" key="1">
    <source>
        <dbReference type="ARBA" id="ARBA00022801"/>
    </source>
</evidence>
<evidence type="ECO:0000313" key="5">
    <source>
        <dbReference type="Proteomes" id="UP000238312"/>
    </source>
</evidence>
<dbReference type="EMBL" id="PVNG01000001">
    <property type="protein sequence ID" value="PRX70213.1"/>
    <property type="molecule type" value="Genomic_DNA"/>
</dbReference>
<dbReference type="AlphaFoldDB" id="A0A2T0NB69"/>
<dbReference type="InterPro" id="IPR001466">
    <property type="entry name" value="Beta-lactam-related"/>
</dbReference>
<protein>
    <submittedName>
        <fullName evidence="4">CubicO group peptidase (Beta-lactamase class C family)</fullName>
    </submittedName>
</protein>
<dbReference type="InterPro" id="IPR050789">
    <property type="entry name" value="Diverse_Enzym_Activities"/>
</dbReference>
<dbReference type="OrthoDB" id="9809635at2"/>
<evidence type="ECO:0000256" key="2">
    <source>
        <dbReference type="SAM" id="MobiDB-lite"/>
    </source>
</evidence>
<accession>A0A2T0NB69</accession>
<sequence length="371" mass="38949">MTVPRSASPAAGGPSPGPALSTATDSTPGAGSPAGAAARVLARAREAGVFSGAAWAWGRSGGPVELGALGTLSWDGDPVGADTLWDLASVTKPIVGLAVMALVESGELTLDDRVAHHLPRYEGTDKADITVSELLTHTSRIPGRQPLYRRFPTREELLEALVDLPLRAEPGMEYSSQGFMILGLIAESASGTSLDRLVRDRITAPLAMDATTFVLPERDRARAAATEDCPWRGRVVQGTVHDENAEVLGGVAGHAGMFGTVSDLARLGRWLCRGGGGPLAPRTLSVMTGTRVLGRTLAWQAHEPPLSSGGDLLTDAAYGHNGFTGTSLWVDPELDFFAVLLTNRVHPARTSDAIGRVRRTFHNAAVTEALS</sequence>
<evidence type="ECO:0000259" key="3">
    <source>
        <dbReference type="Pfam" id="PF00144"/>
    </source>
</evidence>
<dbReference type="SUPFAM" id="SSF56601">
    <property type="entry name" value="beta-lactamase/transpeptidase-like"/>
    <property type="match status" value="1"/>
</dbReference>
<gene>
    <name evidence="4" type="ORF">B0I32_101301</name>
</gene>
<name>A0A2T0NB69_9ACTN</name>
<dbReference type="Gene3D" id="3.40.710.10">
    <property type="entry name" value="DD-peptidase/beta-lactamase superfamily"/>
    <property type="match status" value="1"/>
</dbReference>
<proteinExistence type="predicted"/>